<comment type="caution">
    <text evidence="5">The sequence shown here is derived from an EMBL/GenBank/DDBJ whole genome shotgun (WGS) entry which is preliminary data.</text>
</comment>
<evidence type="ECO:0000313" key="6">
    <source>
        <dbReference type="Proteomes" id="UP000604046"/>
    </source>
</evidence>
<keyword evidence="2" id="KW-1133">Transmembrane helix</keyword>
<feature type="transmembrane region" description="Helical" evidence="2">
    <location>
        <begin position="42"/>
        <end position="62"/>
    </location>
</feature>
<feature type="domain" description="RING-type" evidence="4">
    <location>
        <begin position="140"/>
        <end position="186"/>
    </location>
</feature>
<name>A0A812SC42_9DINO</name>
<keyword evidence="6" id="KW-1185">Reference proteome</keyword>
<dbReference type="Pfam" id="PF13639">
    <property type="entry name" value="zf-RING_2"/>
    <property type="match status" value="1"/>
</dbReference>
<keyword evidence="3" id="KW-0732">Signal</keyword>
<dbReference type="PANTHER" id="PTHR46359:SF2">
    <property type="entry name" value="GEO07743P1"/>
    <property type="match status" value="1"/>
</dbReference>
<dbReference type="AlphaFoldDB" id="A0A812SC42"/>
<dbReference type="Gene3D" id="3.30.40.10">
    <property type="entry name" value="Zinc/RING finger domain, C3HC4 (zinc finger)"/>
    <property type="match status" value="1"/>
</dbReference>
<dbReference type="InterPro" id="IPR052804">
    <property type="entry name" value="UEC_component"/>
</dbReference>
<reference evidence="5" key="1">
    <citation type="submission" date="2021-02" db="EMBL/GenBank/DDBJ databases">
        <authorList>
            <person name="Dougan E. K."/>
            <person name="Rhodes N."/>
            <person name="Thang M."/>
            <person name="Chan C."/>
        </authorList>
    </citation>
    <scope>NUCLEOTIDE SEQUENCE</scope>
</reference>
<keyword evidence="2" id="KW-0472">Membrane</keyword>
<dbReference type="Proteomes" id="UP000604046">
    <property type="component" value="Unassembled WGS sequence"/>
</dbReference>
<dbReference type="SUPFAM" id="SSF57850">
    <property type="entry name" value="RING/U-box"/>
    <property type="match status" value="1"/>
</dbReference>
<feature type="signal peptide" evidence="3">
    <location>
        <begin position="1"/>
        <end position="24"/>
    </location>
</feature>
<keyword evidence="1" id="KW-0479">Metal-binding</keyword>
<evidence type="ECO:0000256" key="3">
    <source>
        <dbReference type="SAM" id="SignalP"/>
    </source>
</evidence>
<dbReference type="SMART" id="SM00184">
    <property type="entry name" value="RING"/>
    <property type="match status" value="1"/>
</dbReference>
<gene>
    <name evidence="5" type="ORF">SNAT2548_LOCUS26570</name>
</gene>
<dbReference type="InterPro" id="IPR001841">
    <property type="entry name" value="Znf_RING"/>
</dbReference>
<keyword evidence="2" id="KW-0812">Transmembrane</keyword>
<protein>
    <recommendedName>
        <fullName evidence="4">RING-type domain-containing protein</fullName>
    </recommendedName>
</protein>
<organism evidence="5 6">
    <name type="scientific">Symbiodinium natans</name>
    <dbReference type="NCBI Taxonomy" id="878477"/>
    <lineage>
        <taxon>Eukaryota</taxon>
        <taxon>Sar</taxon>
        <taxon>Alveolata</taxon>
        <taxon>Dinophyceae</taxon>
        <taxon>Suessiales</taxon>
        <taxon>Symbiodiniaceae</taxon>
        <taxon>Symbiodinium</taxon>
    </lineage>
</organism>
<keyword evidence="1" id="KW-0863">Zinc-finger</keyword>
<keyword evidence="1" id="KW-0862">Zinc</keyword>
<sequence>MAWNERRKMHFILVSSIFVLCALGMCASMITMSPSEYRRNWLVLMTIPVCCVMLVGISVMLIGNAGRENSDLVTPISLEKQDETSRVWAPCRYDTLDSICPQFCCFRIEKGKRPKWELSRPALELQTTLFAAQAASLSTCLCCLDDFQPASHVALLPCGHVFHEECIASWSVSSASESARSCPACRTKFDEDSVPV</sequence>
<dbReference type="PROSITE" id="PS50089">
    <property type="entry name" value="ZF_RING_2"/>
    <property type="match status" value="1"/>
</dbReference>
<evidence type="ECO:0000313" key="5">
    <source>
        <dbReference type="EMBL" id="CAE7472983.1"/>
    </source>
</evidence>
<dbReference type="GO" id="GO:0008270">
    <property type="term" value="F:zinc ion binding"/>
    <property type="evidence" value="ECO:0007669"/>
    <property type="project" value="UniProtKB-KW"/>
</dbReference>
<evidence type="ECO:0000259" key="4">
    <source>
        <dbReference type="PROSITE" id="PS50089"/>
    </source>
</evidence>
<accession>A0A812SC42</accession>
<dbReference type="PANTHER" id="PTHR46359">
    <property type="entry name" value="GEO07743P1"/>
    <property type="match status" value="1"/>
</dbReference>
<feature type="chain" id="PRO_5032931516" description="RING-type domain-containing protein" evidence="3">
    <location>
        <begin position="25"/>
        <end position="196"/>
    </location>
</feature>
<dbReference type="InterPro" id="IPR013083">
    <property type="entry name" value="Znf_RING/FYVE/PHD"/>
</dbReference>
<evidence type="ECO:0000256" key="1">
    <source>
        <dbReference type="PROSITE-ProRule" id="PRU00175"/>
    </source>
</evidence>
<evidence type="ECO:0000256" key="2">
    <source>
        <dbReference type="SAM" id="Phobius"/>
    </source>
</evidence>
<dbReference type="OrthoDB" id="434422at2759"/>
<proteinExistence type="predicted"/>
<dbReference type="EMBL" id="CAJNDS010002435">
    <property type="protein sequence ID" value="CAE7472983.1"/>
    <property type="molecule type" value="Genomic_DNA"/>
</dbReference>